<keyword evidence="1" id="KW-0732">Signal</keyword>
<evidence type="ECO:0000313" key="2">
    <source>
        <dbReference type="EMBL" id="KAK3951365.1"/>
    </source>
</evidence>
<comment type="caution">
    <text evidence="2">The sequence shown here is derived from an EMBL/GenBank/DDBJ whole genome shotgun (WGS) entry which is preliminary data.</text>
</comment>
<reference evidence="2" key="1">
    <citation type="journal article" date="2023" name="Mol. Phylogenet. Evol.">
        <title>Genome-scale phylogeny and comparative genomics of the fungal order Sordariales.</title>
        <authorList>
            <person name="Hensen N."/>
            <person name="Bonometti L."/>
            <person name="Westerberg I."/>
            <person name="Brannstrom I.O."/>
            <person name="Guillou S."/>
            <person name="Cros-Aarteil S."/>
            <person name="Calhoun S."/>
            <person name="Haridas S."/>
            <person name="Kuo A."/>
            <person name="Mondo S."/>
            <person name="Pangilinan J."/>
            <person name="Riley R."/>
            <person name="LaButti K."/>
            <person name="Andreopoulos B."/>
            <person name="Lipzen A."/>
            <person name="Chen C."/>
            <person name="Yan M."/>
            <person name="Daum C."/>
            <person name="Ng V."/>
            <person name="Clum A."/>
            <person name="Steindorff A."/>
            <person name="Ohm R.A."/>
            <person name="Martin F."/>
            <person name="Silar P."/>
            <person name="Natvig D.O."/>
            <person name="Lalanne C."/>
            <person name="Gautier V."/>
            <person name="Ament-Velasquez S.L."/>
            <person name="Kruys A."/>
            <person name="Hutchinson M.I."/>
            <person name="Powell A.J."/>
            <person name="Barry K."/>
            <person name="Miller A.N."/>
            <person name="Grigoriev I.V."/>
            <person name="Debuchy R."/>
            <person name="Gladieux P."/>
            <person name="Hiltunen Thoren M."/>
            <person name="Johannesson H."/>
        </authorList>
    </citation>
    <scope>NUCLEOTIDE SEQUENCE</scope>
    <source>
        <strain evidence="2">CBS 626.80</strain>
    </source>
</reference>
<accession>A0AAN6SF54</accession>
<evidence type="ECO:0000313" key="3">
    <source>
        <dbReference type="Proteomes" id="UP001303222"/>
    </source>
</evidence>
<organism evidence="2 3">
    <name type="scientific">Pseudoneurospora amorphoporcata</name>
    <dbReference type="NCBI Taxonomy" id="241081"/>
    <lineage>
        <taxon>Eukaryota</taxon>
        <taxon>Fungi</taxon>
        <taxon>Dikarya</taxon>
        <taxon>Ascomycota</taxon>
        <taxon>Pezizomycotina</taxon>
        <taxon>Sordariomycetes</taxon>
        <taxon>Sordariomycetidae</taxon>
        <taxon>Sordariales</taxon>
        <taxon>Sordariaceae</taxon>
        <taxon>Pseudoneurospora</taxon>
    </lineage>
</organism>
<keyword evidence="3" id="KW-1185">Reference proteome</keyword>
<evidence type="ECO:0000256" key="1">
    <source>
        <dbReference type="SAM" id="SignalP"/>
    </source>
</evidence>
<sequence length="96" mass="10353">MLTTQALPVMLGWLGIQDMLGVLAHAGASVGKVADAPRFNHTLRSVTINTNVTSLTDSDPYDVSVPSGFRILELFHTEVPKNRDDPEEGSYLGTVV</sequence>
<dbReference type="AlphaFoldDB" id="A0AAN6SF54"/>
<proteinExistence type="predicted"/>
<gene>
    <name evidence="2" type="ORF">QBC32DRAFT_344243</name>
</gene>
<dbReference type="EMBL" id="MU859150">
    <property type="protein sequence ID" value="KAK3951365.1"/>
    <property type="molecule type" value="Genomic_DNA"/>
</dbReference>
<protein>
    <submittedName>
        <fullName evidence="2">Uncharacterized protein</fullName>
    </submittedName>
</protein>
<feature type="chain" id="PRO_5042892847" evidence="1">
    <location>
        <begin position="25"/>
        <end position="96"/>
    </location>
</feature>
<feature type="signal peptide" evidence="1">
    <location>
        <begin position="1"/>
        <end position="24"/>
    </location>
</feature>
<dbReference type="Proteomes" id="UP001303222">
    <property type="component" value="Unassembled WGS sequence"/>
</dbReference>
<reference evidence="2" key="2">
    <citation type="submission" date="2023-06" db="EMBL/GenBank/DDBJ databases">
        <authorList>
            <consortium name="Lawrence Berkeley National Laboratory"/>
            <person name="Mondo S.J."/>
            <person name="Hensen N."/>
            <person name="Bonometti L."/>
            <person name="Westerberg I."/>
            <person name="Brannstrom I.O."/>
            <person name="Guillou S."/>
            <person name="Cros-Aarteil S."/>
            <person name="Calhoun S."/>
            <person name="Haridas S."/>
            <person name="Kuo A."/>
            <person name="Pangilinan J."/>
            <person name="Riley R."/>
            <person name="Labutti K."/>
            <person name="Andreopoulos B."/>
            <person name="Lipzen A."/>
            <person name="Chen C."/>
            <person name="Yanf M."/>
            <person name="Daum C."/>
            <person name="Ng V."/>
            <person name="Clum A."/>
            <person name="Steindorff A."/>
            <person name="Ohm R."/>
            <person name="Martin F."/>
            <person name="Silar P."/>
            <person name="Natvig D."/>
            <person name="Lalanne C."/>
            <person name="Gautier V."/>
            <person name="Ament-Velasquez S.L."/>
            <person name="Kruys A."/>
            <person name="Hutchinson M.I."/>
            <person name="Powell A.J."/>
            <person name="Barry K."/>
            <person name="Miller A.N."/>
            <person name="Grigoriev I.V."/>
            <person name="Debuchy R."/>
            <person name="Gladieux P."/>
            <person name="Thoren M.H."/>
            <person name="Johannesson H."/>
        </authorList>
    </citation>
    <scope>NUCLEOTIDE SEQUENCE</scope>
    <source>
        <strain evidence="2">CBS 626.80</strain>
    </source>
</reference>
<name>A0AAN6SF54_9PEZI</name>